<evidence type="ECO:0000256" key="2">
    <source>
        <dbReference type="ARBA" id="ARBA00006082"/>
    </source>
</evidence>
<evidence type="ECO:0000256" key="3">
    <source>
        <dbReference type="ARBA" id="ARBA00022763"/>
    </source>
</evidence>
<dbReference type="PANTHER" id="PTHR10073:SF12">
    <property type="entry name" value="DNA MISMATCH REPAIR PROTEIN MLH1"/>
    <property type="match status" value="1"/>
</dbReference>
<comment type="similarity">
    <text evidence="2">Belongs to the DNA mismatch repair MutL/HexB family.</text>
</comment>
<dbReference type="Pfam" id="PF13589">
    <property type="entry name" value="HATPase_c_3"/>
    <property type="match status" value="1"/>
</dbReference>
<keyword evidence="3" id="KW-0227">DNA damage</keyword>
<dbReference type="InterPro" id="IPR020568">
    <property type="entry name" value="Ribosomal_Su5_D2-typ_SF"/>
</dbReference>
<protein>
    <recommendedName>
        <fullName evidence="7">DNA mismatch repair protein S5 domain-containing protein</fullName>
    </recommendedName>
</protein>
<dbReference type="Pfam" id="PF01119">
    <property type="entry name" value="DNA_mis_repair"/>
    <property type="match status" value="1"/>
</dbReference>
<evidence type="ECO:0000313" key="8">
    <source>
        <dbReference type="EMBL" id="KAK0414662.1"/>
    </source>
</evidence>
<dbReference type="InterPro" id="IPR002099">
    <property type="entry name" value="MutL/Mlh/PMS"/>
</dbReference>
<gene>
    <name evidence="8" type="ORF">QR680_011554</name>
</gene>
<evidence type="ECO:0000259" key="7">
    <source>
        <dbReference type="SMART" id="SM01340"/>
    </source>
</evidence>
<comment type="caution">
    <text evidence="8">The sequence shown here is derived from an EMBL/GenBank/DDBJ whole genome shotgun (WGS) entry which is preliminary data.</text>
</comment>
<evidence type="ECO:0000256" key="1">
    <source>
        <dbReference type="ARBA" id="ARBA00004123"/>
    </source>
</evidence>
<keyword evidence="4" id="KW-0234">DNA repair</keyword>
<dbReference type="SUPFAM" id="SSF55874">
    <property type="entry name" value="ATPase domain of HSP90 chaperone/DNA topoisomerase II/histidine kinase"/>
    <property type="match status" value="1"/>
</dbReference>
<dbReference type="SUPFAM" id="SSF54211">
    <property type="entry name" value="Ribosomal protein S5 domain 2-like"/>
    <property type="match status" value="1"/>
</dbReference>
<feature type="compositionally biased region" description="Basic and acidic residues" evidence="6">
    <location>
        <begin position="809"/>
        <end position="832"/>
    </location>
</feature>
<dbReference type="GO" id="GO:0006298">
    <property type="term" value="P:mismatch repair"/>
    <property type="evidence" value="ECO:0007669"/>
    <property type="project" value="InterPro"/>
</dbReference>
<dbReference type="PANTHER" id="PTHR10073">
    <property type="entry name" value="DNA MISMATCH REPAIR PROTEIN MLH, PMS, MUTL"/>
    <property type="match status" value="1"/>
</dbReference>
<dbReference type="EMBL" id="JAUCMV010000002">
    <property type="protein sequence ID" value="KAK0414662.1"/>
    <property type="molecule type" value="Genomic_DNA"/>
</dbReference>
<feature type="region of interest" description="Disordered" evidence="6">
    <location>
        <begin position="691"/>
        <end position="730"/>
    </location>
</feature>
<comment type="subcellular location">
    <subcellularLocation>
        <location evidence="1">Nucleus</location>
    </subcellularLocation>
</comment>
<dbReference type="InterPro" id="IPR032189">
    <property type="entry name" value="Mlh1_C"/>
</dbReference>
<dbReference type="GO" id="GO:0005524">
    <property type="term" value="F:ATP binding"/>
    <property type="evidence" value="ECO:0007669"/>
    <property type="project" value="InterPro"/>
</dbReference>
<feature type="compositionally biased region" description="Acidic residues" evidence="6">
    <location>
        <begin position="716"/>
        <end position="728"/>
    </location>
</feature>
<dbReference type="NCBIfam" id="TIGR00585">
    <property type="entry name" value="mutl"/>
    <property type="match status" value="1"/>
</dbReference>
<name>A0AA39LYW7_9BILA</name>
<dbReference type="Pfam" id="PF16413">
    <property type="entry name" value="Mlh1_C"/>
    <property type="match status" value="1"/>
</dbReference>
<dbReference type="GO" id="GO:0030983">
    <property type="term" value="F:mismatched DNA binding"/>
    <property type="evidence" value="ECO:0007669"/>
    <property type="project" value="InterPro"/>
</dbReference>
<dbReference type="InterPro" id="IPR038973">
    <property type="entry name" value="MutL/Mlh/Pms-like"/>
</dbReference>
<proteinExistence type="inferred from homology"/>
<evidence type="ECO:0000313" key="9">
    <source>
        <dbReference type="Proteomes" id="UP001175271"/>
    </source>
</evidence>
<evidence type="ECO:0000256" key="5">
    <source>
        <dbReference type="ARBA" id="ARBA00023242"/>
    </source>
</evidence>
<dbReference type="SMART" id="SM01340">
    <property type="entry name" value="DNA_mis_repair"/>
    <property type="match status" value="1"/>
</dbReference>
<evidence type="ECO:0000256" key="4">
    <source>
        <dbReference type="ARBA" id="ARBA00023204"/>
    </source>
</evidence>
<evidence type="ECO:0000256" key="6">
    <source>
        <dbReference type="SAM" id="MobiDB-lite"/>
    </source>
</evidence>
<dbReference type="AlphaFoldDB" id="A0AA39LYW7"/>
<dbReference type="InterPro" id="IPR036890">
    <property type="entry name" value="HATPase_C_sf"/>
</dbReference>
<sequence>MEGVEDVDQPPSNAPARISALSQETVNRIAAGEVVVRPANAVKELLENSLDAGATEIVVTAKKGGMEIIQIQDNGKGIHHDDLPIVCCRFTTSKLKNYDDLKAIETFGFRGEALASVSYVAKLTIKTKPKADKCAYVAMYKDGALQGEVTRSASTDGTTITVESLFYNNPARKKSMKSASDEMNKISDVVTQYAINYPKVSFVFRRCGIGADFRTSGNGFQADVVSSLMGKKIGRELIELEHHSFRLGLTVEGCMAKPSATCTAYGLQERQNKQKSFVLFINGRSVECPALKQMMDTCFAGKQVSCPFLFLSLKIAPEKVDVNVHPAKKTVFFLDQERIIDSIDVYIASVIDQVFSDQGLDSGSFLSALVTSSQVVVEREPTKPQKASTPVSKQLKLTFHEVAKERPPSLDLDPDRSADMFNLNDSVDSTSSRIYAHHIVRTDAGERSLDEFNSSADSRDLNLSDVSLSQIETAEDVHEEGEELEEEDMEATQSFREVDIDSVKQLRAEICGSSADTLREMFKQMSIVGAVDEKHAMVQFSTSMYMIDIEVIAKEFFYQSVIFSLGNLGSFKLKNEDSEPLSIAYLMQLVSENIRPSETDAADAAKYLLSQNEMLWDYFSIDIKAEDDETIVIASLPSVIDGFVPALEGLPDFLLNLLMNVDWSEEKSCIEGIARCLADLFTSTISIVKRLDEDDESEEDEGEDEEMEEQKRPQDDLDDEQEESEEAEVPDRPWKRLICQYLLPACKAKLIPPESFKEEEAGVITRVVDLHDLYKSLSRVLYRQAQQAPQKKIKESKENYNKYGIATRRFKEQSDRGNKFKKDNRRRSERDLQTASYLRRQLAKSEAVAVA</sequence>
<feature type="compositionally biased region" description="Acidic residues" evidence="6">
    <location>
        <begin position="693"/>
        <end position="708"/>
    </location>
</feature>
<keyword evidence="5" id="KW-0539">Nucleus</keyword>
<dbReference type="GO" id="GO:0140664">
    <property type="term" value="F:ATP-dependent DNA damage sensor activity"/>
    <property type="evidence" value="ECO:0007669"/>
    <property type="project" value="InterPro"/>
</dbReference>
<keyword evidence="9" id="KW-1185">Reference proteome</keyword>
<accession>A0AA39LYW7</accession>
<feature type="region of interest" description="Disordered" evidence="6">
    <location>
        <begin position="804"/>
        <end position="834"/>
    </location>
</feature>
<reference evidence="8" key="1">
    <citation type="submission" date="2023-06" db="EMBL/GenBank/DDBJ databases">
        <title>Genomic analysis of the entomopathogenic nematode Steinernema hermaphroditum.</title>
        <authorList>
            <person name="Schwarz E.M."/>
            <person name="Heppert J.K."/>
            <person name="Baniya A."/>
            <person name="Schwartz H.T."/>
            <person name="Tan C.-H."/>
            <person name="Antoshechkin I."/>
            <person name="Sternberg P.W."/>
            <person name="Goodrich-Blair H."/>
            <person name="Dillman A.R."/>
        </authorList>
    </citation>
    <scope>NUCLEOTIDE SEQUENCE</scope>
    <source>
        <strain evidence="8">PS9179</strain>
        <tissue evidence="8">Whole animal</tissue>
    </source>
</reference>
<organism evidence="8 9">
    <name type="scientific">Steinernema hermaphroditum</name>
    <dbReference type="NCBI Taxonomy" id="289476"/>
    <lineage>
        <taxon>Eukaryota</taxon>
        <taxon>Metazoa</taxon>
        <taxon>Ecdysozoa</taxon>
        <taxon>Nematoda</taxon>
        <taxon>Chromadorea</taxon>
        <taxon>Rhabditida</taxon>
        <taxon>Tylenchina</taxon>
        <taxon>Panagrolaimomorpha</taxon>
        <taxon>Strongyloidoidea</taxon>
        <taxon>Steinernematidae</taxon>
        <taxon>Steinernema</taxon>
    </lineage>
</organism>
<dbReference type="Proteomes" id="UP001175271">
    <property type="component" value="Unassembled WGS sequence"/>
</dbReference>
<dbReference type="GO" id="GO:0032389">
    <property type="term" value="C:MutLalpha complex"/>
    <property type="evidence" value="ECO:0007669"/>
    <property type="project" value="TreeGrafter"/>
</dbReference>
<feature type="domain" description="DNA mismatch repair protein S5" evidence="7">
    <location>
        <begin position="225"/>
        <end position="352"/>
    </location>
</feature>
<dbReference type="InterPro" id="IPR013507">
    <property type="entry name" value="DNA_mismatch_S5_2-like"/>
</dbReference>
<dbReference type="GO" id="GO:0016887">
    <property type="term" value="F:ATP hydrolysis activity"/>
    <property type="evidence" value="ECO:0007669"/>
    <property type="project" value="InterPro"/>
</dbReference>
<dbReference type="CDD" id="cd16926">
    <property type="entry name" value="HATPase_MutL-MLH-PMS-like"/>
    <property type="match status" value="1"/>
</dbReference>
<dbReference type="InterPro" id="IPR014762">
    <property type="entry name" value="DNA_mismatch_repair_CS"/>
</dbReference>
<dbReference type="Gene3D" id="3.30.230.10">
    <property type="match status" value="1"/>
</dbReference>
<dbReference type="PROSITE" id="PS00058">
    <property type="entry name" value="DNA_MISMATCH_REPAIR_1"/>
    <property type="match status" value="1"/>
</dbReference>
<dbReference type="InterPro" id="IPR014721">
    <property type="entry name" value="Ribsml_uS5_D2-typ_fold_subgr"/>
</dbReference>
<dbReference type="Gene3D" id="3.30.565.10">
    <property type="entry name" value="Histidine kinase-like ATPase, C-terminal domain"/>
    <property type="match status" value="1"/>
</dbReference>
<dbReference type="FunFam" id="3.30.565.10:FF:000079">
    <property type="entry name" value="DNA mismatch repair protein MLH"/>
    <property type="match status" value="1"/>
</dbReference>